<comment type="caution">
    <text evidence="2">The sequence shown here is derived from an EMBL/GenBank/DDBJ whole genome shotgun (WGS) entry which is preliminary data.</text>
</comment>
<dbReference type="SUPFAM" id="SSF53474">
    <property type="entry name" value="alpha/beta-Hydrolases"/>
    <property type="match status" value="1"/>
</dbReference>
<dbReference type="AlphaFoldDB" id="A0AAD4SMR8"/>
<gene>
    <name evidence="2" type="ORF">MKW98_020526</name>
</gene>
<protein>
    <recommendedName>
        <fullName evidence="1">AB hydrolase-1 domain-containing protein</fullName>
    </recommendedName>
</protein>
<evidence type="ECO:0000313" key="3">
    <source>
        <dbReference type="Proteomes" id="UP001202328"/>
    </source>
</evidence>
<name>A0AAD4SMR8_9MAGN</name>
<dbReference type="EMBL" id="JAJJMB010009213">
    <property type="protein sequence ID" value="KAI3914979.1"/>
    <property type="molecule type" value="Genomic_DNA"/>
</dbReference>
<evidence type="ECO:0000313" key="2">
    <source>
        <dbReference type="EMBL" id="KAI3914979.1"/>
    </source>
</evidence>
<dbReference type="Proteomes" id="UP001202328">
    <property type="component" value="Unassembled WGS sequence"/>
</dbReference>
<dbReference type="InterPro" id="IPR000073">
    <property type="entry name" value="AB_hydrolase_1"/>
</dbReference>
<evidence type="ECO:0000259" key="1">
    <source>
        <dbReference type="Pfam" id="PF00561"/>
    </source>
</evidence>
<keyword evidence="3" id="KW-1185">Reference proteome</keyword>
<sequence>MSSDINLAKDALALMGHIDLRNAHAFGHSMGSMTACKFAAMALPERLKANATNCTLLFESKDSEKKGSQWLGHSLRW</sequence>
<dbReference type="InterPro" id="IPR029058">
    <property type="entry name" value="AB_hydrolase_fold"/>
</dbReference>
<proteinExistence type="predicted"/>
<feature type="domain" description="AB hydrolase-1" evidence="1">
    <location>
        <begin position="4"/>
        <end position="55"/>
    </location>
</feature>
<dbReference type="Pfam" id="PF00561">
    <property type="entry name" value="Abhydrolase_1"/>
    <property type="match status" value="1"/>
</dbReference>
<dbReference type="Gene3D" id="3.40.50.1820">
    <property type="entry name" value="alpha/beta hydrolase"/>
    <property type="match status" value="1"/>
</dbReference>
<accession>A0AAD4SMR8</accession>
<reference evidence="2" key="1">
    <citation type="submission" date="2022-04" db="EMBL/GenBank/DDBJ databases">
        <title>A functionally conserved STORR gene fusion in Papaver species that diverged 16.8 million years ago.</title>
        <authorList>
            <person name="Catania T."/>
        </authorList>
    </citation>
    <scope>NUCLEOTIDE SEQUENCE</scope>
    <source>
        <strain evidence="2">S-188037</strain>
    </source>
</reference>
<organism evidence="2 3">
    <name type="scientific">Papaver atlanticum</name>
    <dbReference type="NCBI Taxonomy" id="357466"/>
    <lineage>
        <taxon>Eukaryota</taxon>
        <taxon>Viridiplantae</taxon>
        <taxon>Streptophyta</taxon>
        <taxon>Embryophyta</taxon>
        <taxon>Tracheophyta</taxon>
        <taxon>Spermatophyta</taxon>
        <taxon>Magnoliopsida</taxon>
        <taxon>Ranunculales</taxon>
        <taxon>Papaveraceae</taxon>
        <taxon>Papaveroideae</taxon>
        <taxon>Papaver</taxon>
    </lineage>
</organism>